<evidence type="ECO:0000313" key="2">
    <source>
        <dbReference type="EMBL" id="GAA3936416.1"/>
    </source>
</evidence>
<comment type="caution">
    <text evidence="2">The sequence shown here is derived from an EMBL/GenBank/DDBJ whole genome shotgun (WGS) entry which is preliminary data.</text>
</comment>
<keyword evidence="2" id="KW-0560">Oxidoreductase</keyword>
<gene>
    <name evidence="2" type="ORF">GCM10022277_36040</name>
</gene>
<keyword evidence="3" id="KW-1185">Reference proteome</keyword>
<dbReference type="Proteomes" id="UP001501565">
    <property type="component" value="Unassembled WGS sequence"/>
</dbReference>
<proteinExistence type="predicted"/>
<evidence type="ECO:0000259" key="1">
    <source>
        <dbReference type="PROSITE" id="PS51725"/>
    </source>
</evidence>
<reference evidence="3" key="1">
    <citation type="journal article" date="2019" name="Int. J. Syst. Evol. Microbiol.">
        <title>The Global Catalogue of Microorganisms (GCM) 10K type strain sequencing project: providing services to taxonomists for standard genome sequencing and annotation.</title>
        <authorList>
            <consortium name="The Broad Institute Genomics Platform"/>
            <consortium name="The Broad Institute Genome Sequencing Center for Infectious Disease"/>
            <person name="Wu L."/>
            <person name="Ma J."/>
        </authorList>
    </citation>
    <scope>NUCLEOTIDE SEQUENCE [LARGE SCALE GENOMIC DNA]</scope>
    <source>
        <strain evidence="3">JCM 17551</strain>
    </source>
</reference>
<dbReference type="InterPro" id="IPR011008">
    <property type="entry name" value="Dimeric_a/b-barrel"/>
</dbReference>
<dbReference type="GO" id="GO:0004497">
    <property type="term" value="F:monooxygenase activity"/>
    <property type="evidence" value="ECO:0007669"/>
    <property type="project" value="UniProtKB-KW"/>
</dbReference>
<dbReference type="PANTHER" id="PTHR33336">
    <property type="entry name" value="QUINOL MONOOXYGENASE YGIN-RELATED"/>
    <property type="match status" value="1"/>
</dbReference>
<accession>A0ABP7N3X1</accession>
<keyword evidence="2" id="KW-0503">Monooxygenase</keyword>
<dbReference type="InterPro" id="IPR007138">
    <property type="entry name" value="ABM_dom"/>
</dbReference>
<dbReference type="InterPro" id="IPR050744">
    <property type="entry name" value="AI-2_Isomerase_LsrG"/>
</dbReference>
<dbReference type="Pfam" id="PF03992">
    <property type="entry name" value="ABM"/>
    <property type="match status" value="1"/>
</dbReference>
<protein>
    <submittedName>
        <fullName evidence="2">Quinol monooxygenase</fullName>
    </submittedName>
</protein>
<evidence type="ECO:0000313" key="3">
    <source>
        <dbReference type="Proteomes" id="UP001501565"/>
    </source>
</evidence>
<dbReference type="EMBL" id="BAABBN010000012">
    <property type="protein sequence ID" value="GAA3936416.1"/>
    <property type="molecule type" value="Genomic_DNA"/>
</dbReference>
<organism evidence="2 3">
    <name type="scientific">Litoribacillus peritrichatus</name>
    <dbReference type="NCBI Taxonomy" id="718191"/>
    <lineage>
        <taxon>Bacteria</taxon>
        <taxon>Pseudomonadati</taxon>
        <taxon>Pseudomonadota</taxon>
        <taxon>Gammaproteobacteria</taxon>
        <taxon>Oceanospirillales</taxon>
        <taxon>Oceanospirillaceae</taxon>
        <taxon>Litoribacillus</taxon>
    </lineage>
</organism>
<feature type="domain" description="ABM" evidence="1">
    <location>
        <begin position="5"/>
        <end position="93"/>
    </location>
</feature>
<sequence>MSQALTIVARIEAKSDKINLVKTALMKLIEPTRKETGCLQYDLHQDNENPAVFLFFESWETLELWQSHMNNDHLKAYMEETEGAVDRFILNEMTKIG</sequence>
<dbReference type="SUPFAM" id="SSF54909">
    <property type="entry name" value="Dimeric alpha+beta barrel"/>
    <property type="match status" value="1"/>
</dbReference>
<dbReference type="PANTHER" id="PTHR33336:SF3">
    <property type="entry name" value="ABM DOMAIN-CONTAINING PROTEIN"/>
    <property type="match status" value="1"/>
</dbReference>
<dbReference type="RefSeq" id="WP_344800004.1">
    <property type="nucleotide sequence ID" value="NZ_BAABBN010000012.1"/>
</dbReference>
<name>A0ABP7N3X1_9GAMM</name>
<dbReference type="PROSITE" id="PS51725">
    <property type="entry name" value="ABM"/>
    <property type="match status" value="1"/>
</dbReference>
<dbReference type="Gene3D" id="3.30.70.100">
    <property type="match status" value="1"/>
</dbReference>